<evidence type="ECO:0000313" key="2">
    <source>
        <dbReference type="Proteomes" id="UP000663852"/>
    </source>
</evidence>
<comment type="caution">
    <text evidence="1">The sequence shown here is derived from an EMBL/GenBank/DDBJ whole genome shotgun (WGS) entry which is preliminary data.</text>
</comment>
<reference evidence="1" key="1">
    <citation type="submission" date="2021-02" db="EMBL/GenBank/DDBJ databases">
        <authorList>
            <person name="Nowell W R."/>
        </authorList>
    </citation>
    <scope>NUCLEOTIDE SEQUENCE</scope>
</reference>
<dbReference type="Proteomes" id="UP000663852">
    <property type="component" value="Unassembled WGS sequence"/>
</dbReference>
<protein>
    <submittedName>
        <fullName evidence="1">Uncharacterized protein</fullName>
    </submittedName>
</protein>
<dbReference type="EMBL" id="CAJNOJ010000186">
    <property type="protein sequence ID" value="CAF1261251.1"/>
    <property type="molecule type" value="Genomic_DNA"/>
</dbReference>
<gene>
    <name evidence="1" type="ORF">EDS130_LOCUS28526</name>
</gene>
<organism evidence="1 2">
    <name type="scientific">Adineta ricciae</name>
    <name type="common">Rotifer</name>
    <dbReference type="NCBI Taxonomy" id="249248"/>
    <lineage>
        <taxon>Eukaryota</taxon>
        <taxon>Metazoa</taxon>
        <taxon>Spiralia</taxon>
        <taxon>Gnathifera</taxon>
        <taxon>Rotifera</taxon>
        <taxon>Eurotatoria</taxon>
        <taxon>Bdelloidea</taxon>
        <taxon>Adinetida</taxon>
        <taxon>Adinetidae</taxon>
        <taxon>Adineta</taxon>
    </lineage>
</organism>
<proteinExistence type="predicted"/>
<dbReference type="AlphaFoldDB" id="A0A815ALL5"/>
<name>A0A815ALL5_ADIRI</name>
<evidence type="ECO:0000313" key="1">
    <source>
        <dbReference type="EMBL" id="CAF1261251.1"/>
    </source>
</evidence>
<accession>A0A815ALL5</accession>
<dbReference type="OrthoDB" id="10018969at2759"/>
<sequence>MLLPLLLQDSRVFTSQYINLLVRVTTNFSGAAVASLRSYTVVTTKQTGGIAHEYSCWFSAEIFSSIFRRFITTNSIDNLNEYSLQLDRHVPSGRVLLDLADRKCIIELANDSVSPDVPLHVDTIQIIDLNFLRKNNAFQDHQIFEILATLFIECEEYYGSMLIFDNDSLIMFDATDSAMSKSKCISNASISIHSRSYIVSNNLEKTHAHYLEISQPRSYITRRRLRSYRF</sequence>